<keyword evidence="8" id="KW-0807">Transducer</keyword>
<keyword evidence="6 9" id="KW-0472">Membrane</keyword>
<evidence type="ECO:0000256" key="9">
    <source>
        <dbReference type="SAM" id="Phobius"/>
    </source>
</evidence>
<evidence type="ECO:0000313" key="12">
    <source>
        <dbReference type="Proteomes" id="UP000827092"/>
    </source>
</evidence>
<organism evidence="11 12">
    <name type="scientific">Oedothorax gibbosus</name>
    <dbReference type="NCBI Taxonomy" id="931172"/>
    <lineage>
        <taxon>Eukaryota</taxon>
        <taxon>Metazoa</taxon>
        <taxon>Ecdysozoa</taxon>
        <taxon>Arthropoda</taxon>
        <taxon>Chelicerata</taxon>
        <taxon>Arachnida</taxon>
        <taxon>Araneae</taxon>
        <taxon>Araneomorphae</taxon>
        <taxon>Entelegynae</taxon>
        <taxon>Araneoidea</taxon>
        <taxon>Linyphiidae</taxon>
        <taxon>Erigoninae</taxon>
        <taxon>Oedothorax</taxon>
    </lineage>
</organism>
<protein>
    <recommendedName>
        <fullName evidence="10">G-protein coupled receptors family 1 profile domain-containing protein</fullName>
    </recommendedName>
</protein>
<proteinExistence type="inferred from homology"/>
<sequence>MDDTNNYMKPYPNESIFDEYETYPDFTQIAWVRTTYVLAYVLVIGLAVSGNALVCWTVASRRRMRTAVNLYIANLAACDLAVGAFVAPVKLAELAAPASWGLLSDSVCTAAVYLQTCVVFASVLTLVAICIERLVMTHICATILTMLPNIVLFQRSLNEVKLSSA</sequence>
<evidence type="ECO:0000256" key="8">
    <source>
        <dbReference type="ARBA" id="ARBA00023224"/>
    </source>
</evidence>
<evidence type="ECO:0000256" key="7">
    <source>
        <dbReference type="ARBA" id="ARBA00023170"/>
    </source>
</evidence>
<dbReference type="InterPro" id="IPR017452">
    <property type="entry name" value="GPCR_Rhodpsn_7TM"/>
</dbReference>
<keyword evidence="4 9" id="KW-1133">Transmembrane helix</keyword>
<name>A0AAV6TVQ1_9ARAC</name>
<evidence type="ECO:0000313" key="11">
    <source>
        <dbReference type="EMBL" id="KAG8175441.1"/>
    </source>
</evidence>
<dbReference type="GO" id="GO:0004930">
    <property type="term" value="F:G protein-coupled receptor activity"/>
    <property type="evidence" value="ECO:0007669"/>
    <property type="project" value="UniProtKB-KW"/>
</dbReference>
<keyword evidence="5" id="KW-0297">G-protein coupled receptor</keyword>
<evidence type="ECO:0000256" key="3">
    <source>
        <dbReference type="ARBA" id="ARBA00022692"/>
    </source>
</evidence>
<evidence type="ECO:0000256" key="2">
    <source>
        <dbReference type="ARBA" id="ARBA00010663"/>
    </source>
</evidence>
<comment type="caution">
    <text evidence="11">The sequence shown here is derived from an EMBL/GenBank/DDBJ whole genome shotgun (WGS) entry which is preliminary data.</text>
</comment>
<reference evidence="11 12" key="1">
    <citation type="journal article" date="2022" name="Nat. Ecol. Evol.">
        <title>A masculinizing supergene underlies an exaggerated male reproductive morph in a spider.</title>
        <authorList>
            <person name="Hendrickx F."/>
            <person name="De Corte Z."/>
            <person name="Sonet G."/>
            <person name="Van Belleghem S.M."/>
            <person name="Kostlbacher S."/>
            <person name="Vangestel C."/>
        </authorList>
    </citation>
    <scope>NUCLEOTIDE SEQUENCE [LARGE SCALE GENOMIC DNA]</scope>
    <source>
        <strain evidence="11">W744_W776</strain>
    </source>
</reference>
<dbReference type="GO" id="GO:0005886">
    <property type="term" value="C:plasma membrane"/>
    <property type="evidence" value="ECO:0007669"/>
    <property type="project" value="TreeGrafter"/>
</dbReference>
<dbReference type="InterPro" id="IPR000276">
    <property type="entry name" value="GPCR_Rhodpsn"/>
</dbReference>
<keyword evidence="3 9" id="KW-0812">Transmembrane</keyword>
<feature type="domain" description="G-protein coupled receptors family 1 profile" evidence="10">
    <location>
        <begin position="50"/>
        <end position="165"/>
    </location>
</feature>
<dbReference type="Gene3D" id="1.20.1070.10">
    <property type="entry name" value="Rhodopsin 7-helix transmembrane proteins"/>
    <property type="match status" value="1"/>
</dbReference>
<keyword evidence="12" id="KW-1185">Reference proteome</keyword>
<dbReference type="Pfam" id="PF00001">
    <property type="entry name" value="7tm_1"/>
    <property type="match status" value="1"/>
</dbReference>
<feature type="transmembrane region" description="Helical" evidence="9">
    <location>
        <begin position="71"/>
        <end position="92"/>
    </location>
</feature>
<feature type="transmembrane region" description="Helical" evidence="9">
    <location>
        <begin position="112"/>
        <end position="131"/>
    </location>
</feature>
<dbReference type="SUPFAM" id="SSF81321">
    <property type="entry name" value="Family A G protein-coupled receptor-like"/>
    <property type="match status" value="1"/>
</dbReference>
<evidence type="ECO:0000259" key="10">
    <source>
        <dbReference type="PROSITE" id="PS50262"/>
    </source>
</evidence>
<accession>A0AAV6TVQ1</accession>
<comment type="similarity">
    <text evidence="2">Belongs to the G-protein coupled receptor 1 family.</text>
</comment>
<evidence type="ECO:0000256" key="1">
    <source>
        <dbReference type="ARBA" id="ARBA00004141"/>
    </source>
</evidence>
<keyword evidence="7" id="KW-0675">Receptor</keyword>
<dbReference type="EMBL" id="JAFNEN010001002">
    <property type="protein sequence ID" value="KAG8175441.1"/>
    <property type="molecule type" value="Genomic_DNA"/>
</dbReference>
<dbReference type="Proteomes" id="UP000827092">
    <property type="component" value="Unassembled WGS sequence"/>
</dbReference>
<comment type="subcellular location">
    <subcellularLocation>
        <location evidence="1">Membrane</location>
        <topology evidence="1">Multi-pass membrane protein</topology>
    </subcellularLocation>
</comment>
<gene>
    <name evidence="11" type="ORF">JTE90_004380</name>
</gene>
<feature type="transmembrane region" description="Helical" evidence="9">
    <location>
        <begin position="37"/>
        <end position="59"/>
    </location>
</feature>
<dbReference type="PANTHER" id="PTHR45695:SF15">
    <property type="entry name" value="OPSIN RH2"/>
    <property type="match status" value="1"/>
</dbReference>
<dbReference type="PROSITE" id="PS50262">
    <property type="entry name" value="G_PROTEIN_RECEP_F1_2"/>
    <property type="match status" value="1"/>
</dbReference>
<dbReference type="PRINTS" id="PR00237">
    <property type="entry name" value="GPCRRHODOPSN"/>
</dbReference>
<dbReference type="AlphaFoldDB" id="A0AAV6TVQ1"/>
<dbReference type="PANTHER" id="PTHR45695">
    <property type="entry name" value="LEUCOKININ RECEPTOR-RELATED"/>
    <property type="match status" value="1"/>
</dbReference>
<evidence type="ECO:0000256" key="5">
    <source>
        <dbReference type="ARBA" id="ARBA00023040"/>
    </source>
</evidence>
<evidence type="ECO:0000256" key="6">
    <source>
        <dbReference type="ARBA" id="ARBA00023136"/>
    </source>
</evidence>
<evidence type="ECO:0000256" key="4">
    <source>
        <dbReference type="ARBA" id="ARBA00022989"/>
    </source>
</evidence>